<dbReference type="KEGG" id="azc:AZC_3785"/>
<evidence type="ECO:0000313" key="3">
    <source>
        <dbReference type="Proteomes" id="UP000000270"/>
    </source>
</evidence>
<name>A8INS9_AZOC5</name>
<dbReference type="STRING" id="438753.AZC_3785"/>
<protein>
    <submittedName>
        <fullName evidence="2">Uncharacterized protein</fullName>
    </submittedName>
</protein>
<reference evidence="2 3" key="3">
    <citation type="journal article" date="2008" name="BMC Genomics">
        <title>The genome of the versatile nitrogen fixer Azorhizobium caulinodans ORS571.</title>
        <authorList>
            <person name="Lee KB."/>
            <person name="Backer P.D."/>
            <person name="Aono T."/>
            <person name="Liu CT."/>
            <person name="Suzuki S."/>
            <person name="Suzuki T."/>
            <person name="Kaneko T."/>
            <person name="Yamada M."/>
            <person name="Tabata S."/>
            <person name="Kupfer D.M."/>
            <person name="Najar F.Z."/>
            <person name="Wiley G.B."/>
            <person name="Roe B."/>
            <person name="Binnewies T.T."/>
            <person name="Ussery D.W."/>
            <person name="D'Haeze W."/>
            <person name="Herder J.D."/>
            <person name="Gevers D."/>
            <person name="Vereecke D."/>
            <person name="Holsters M."/>
            <person name="Oyaizu H."/>
        </authorList>
    </citation>
    <scope>NUCLEOTIDE SEQUENCE [LARGE SCALE GENOMIC DNA]</scope>
    <source>
        <strain evidence="3">ATCC 43989 / DSM 5975 / JCM 20966 / LMG 6465 / NBRC 14845 / NCIMB 13405 / ORS 571</strain>
    </source>
</reference>
<dbReference type="Proteomes" id="UP000000270">
    <property type="component" value="Chromosome"/>
</dbReference>
<dbReference type="RefSeq" id="WP_012172308.1">
    <property type="nucleotide sequence ID" value="NC_009937.1"/>
</dbReference>
<dbReference type="AlphaFoldDB" id="A8INS9"/>
<organism evidence="2 3">
    <name type="scientific">Azorhizobium caulinodans (strain ATCC 43989 / DSM 5975 / JCM 20966 / LMG 6465 / NBRC 14845 / NCIMB 13405 / ORS 571)</name>
    <dbReference type="NCBI Taxonomy" id="438753"/>
    <lineage>
        <taxon>Bacteria</taxon>
        <taxon>Pseudomonadati</taxon>
        <taxon>Pseudomonadota</taxon>
        <taxon>Alphaproteobacteria</taxon>
        <taxon>Hyphomicrobiales</taxon>
        <taxon>Xanthobacteraceae</taxon>
        <taxon>Azorhizobium</taxon>
    </lineage>
</organism>
<accession>A8INS9</accession>
<keyword evidence="3" id="KW-1185">Reference proteome</keyword>
<gene>
    <name evidence="2" type="ordered locus">AZC_3785</name>
</gene>
<sequence length="126" mass="14028">MATPAGKRPPRRRRPAQTPVPEVPEPGPVDAASIEKAVTDNIMTALRPLIHELTKVVNKAKTESPVPPHETPAAQLEANTGETLEFTKSLLADKMQQIQELQQLVTARMHQRRARSLRRFPKSKLS</sequence>
<dbReference type="HOGENOM" id="CLU_1977011_0_0_5"/>
<reference evidence="2 3" key="4">
    <citation type="journal article" date="2009" name="Appl. Environ. Microbiol.">
        <title>Comparative genome-wide transcriptional profiling of Azorhizobium caulinodans ORS571 grown under free-living and symbiotic conditions.</title>
        <authorList>
            <person name="Tsukada S."/>
            <person name="Aono T."/>
            <person name="Akiba N."/>
            <person name="Lee KB."/>
            <person name="Liu CT."/>
            <person name="Toyazaki H."/>
            <person name="Oyaizu H."/>
        </authorList>
    </citation>
    <scope>NUCLEOTIDE SEQUENCE [LARGE SCALE GENOMIC DNA]</scope>
    <source>
        <strain evidence="3">ATCC 43989 / DSM 5975 / JCM 20966 / LMG 6465 / NBRC 14845 / NCIMB 13405 / ORS 571</strain>
    </source>
</reference>
<feature type="region of interest" description="Disordered" evidence="1">
    <location>
        <begin position="60"/>
        <end position="80"/>
    </location>
</feature>
<reference evidence="2 3" key="1">
    <citation type="journal article" date="2007" name="Appl. Environ. Microbiol.">
        <title>Rhizobial factors required for stem nodule maturation and maintenance in Sesbania rostrata-Azorhizobium caulinodans ORS571 symbiosis.</title>
        <authorList>
            <person name="Suzuki S."/>
            <person name="Aono T."/>
            <person name="Lee KB."/>
            <person name="Suzuki T."/>
            <person name="Liu CT."/>
            <person name="Miwa H."/>
            <person name="Wakao S."/>
            <person name="Iki T."/>
            <person name="Oyaizu H."/>
        </authorList>
    </citation>
    <scope>NUCLEOTIDE SEQUENCE [LARGE SCALE GENOMIC DNA]</scope>
    <source>
        <strain evidence="3">ATCC 43989 / DSM 5975 / JCM 20966 / LMG 6465 / NBRC 14845 / NCIMB 13405 / ORS 571</strain>
    </source>
</reference>
<reference evidence="2 3" key="5">
    <citation type="journal article" date="2010" name="Appl. Environ. Microbiol.">
        <title>phrR-like gene praR of Azorhizobium caulinodans ORS571 is essential for symbiosis with Sesbania rostrata and is involved in expression of reb genes.</title>
        <authorList>
            <person name="Akiba N."/>
            <person name="Aono T."/>
            <person name="Toyazaki H."/>
            <person name="Sato S."/>
            <person name="Oyaizu H."/>
        </authorList>
    </citation>
    <scope>NUCLEOTIDE SEQUENCE [LARGE SCALE GENOMIC DNA]</scope>
    <source>
        <strain evidence="3">ATCC 43989 / DSM 5975 / JCM 20966 / LMG 6465 / NBRC 14845 / NCIMB 13405 / ORS 571</strain>
    </source>
</reference>
<dbReference type="EMBL" id="AP009384">
    <property type="protein sequence ID" value="BAF89783.1"/>
    <property type="molecule type" value="Genomic_DNA"/>
</dbReference>
<feature type="region of interest" description="Disordered" evidence="1">
    <location>
        <begin position="1"/>
        <end position="29"/>
    </location>
</feature>
<evidence type="ECO:0000256" key="1">
    <source>
        <dbReference type="SAM" id="MobiDB-lite"/>
    </source>
</evidence>
<reference evidence="2 3" key="6">
    <citation type="journal article" date="2011" name="Appl. Environ. Microbiol.">
        <title>Involvement of the azorhizobial chromosome partition gene (parA) in the onset of bacteroid differentiation during Sesbania rostrata stem nodule development.</title>
        <authorList>
            <person name="Liu CT."/>
            <person name="Lee KB."/>
            <person name="Wang YS."/>
            <person name="Peng MH."/>
            <person name="Lee KT."/>
            <person name="Suzuki S."/>
            <person name="Suzuki T."/>
            <person name="Oyaizu H."/>
        </authorList>
    </citation>
    <scope>NUCLEOTIDE SEQUENCE [LARGE SCALE GENOMIC DNA]</scope>
    <source>
        <strain evidence="3">ATCC 43989 / DSM 5975 / JCM 20966 / LMG 6465 / NBRC 14845 / NCIMB 13405 / ORS 571</strain>
    </source>
</reference>
<evidence type="ECO:0000313" key="2">
    <source>
        <dbReference type="EMBL" id="BAF89783.1"/>
    </source>
</evidence>
<reference evidence="3" key="2">
    <citation type="submission" date="2007-04" db="EMBL/GenBank/DDBJ databases">
        <title>Complete genome sequence of the nitrogen-fixing bacterium Azorhizobium caulinodans ORS571.</title>
        <authorList>
            <person name="Lee K.B."/>
            <person name="Backer P.D."/>
            <person name="Aono T."/>
            <person name="Liu C.T."/>
            <person name="Suzuki S."/>
            <person name="Suzuki T."/>
            <person name="Kaneko T."/>
            <person name="Yamada M."/>
            <person name="Tabata S."/>
            <person name="Kupfer D.M."/>
            <person name="Najar F.Z."/>
            <person name="Wiley G.B."/>
            <person name="Roe B."/>
            <person name="Binnewies T."/>
            <person name="Ussery D."/>
            <person name="Vereecke D."/>
            <person name="Gevers D."/>
            <person name="Holsters M."/>
            <person name="Oyaizu H."/>
        </authorList>
    </citation>
    <scope>NUCLEOTIDE SEQUENCE [LARGE SCALE GENOMIC DNA]</scope>
    <source>
        <strain evidence="3">ATCC 43989 / DSM 5975 / JCM 20966 / LMG 6465 / NBRC 14845 / NCIMB 13405 / ORS 571</strain>
    </source>
</reference>
<proteinExistence type="predicted"/>